<sequence>MSTLAEYIASQDNLVQEASLALPHQFSQCTYPLGPLRQAVYLCLTCPEARGVCAACSIACHTEHEQIELCAVCFYTTLFSLFNILRFPKRKFRCDCPTEAIEYPCSLHSTSEPINETNRYGQNFQALFCRCQKPYDAGTEKETMIQCLACEDWFHESCCNLREKPPIDTPPENKDQKELDEPSEDVTSEASTDLPPPLIGPDDYDAFVCGSCVLKIPILQKYAGTFGCLMVIRDEPDSSWKTYQGKSSSPVVDASESSTVSAGNKRSLSPTATHPITLKKPRLSPPSPSNQCLAPEPNTAARKVITDLISTDTISFSIGAGDLFLTEGFRDRWCRCSSCIPELEAYPYLLTEEETYELEDDPDSGLSLEELGMRALAKLPRERAIDGIHAFNSMRDDLVKYLRPFAQEGKVVKEADVRGFFDNMLEEKKAARA</sequence>
<feature type="compositionally biased region" description="Basic and acidic residues" evidence="4">
    <location>
        <begin position="165"/>
        <end position="180"/>
    </location>
</feature>
<dbReference type="Proteomes" id="UP000772434">
    <property type="component" value="Unassembled WGS sequence"/>
</dbReference>
<evidence type="ECO:0000313" key="7">
    <source>
        <dbReference type="Proteomes" id="UP000772434"/>
    </source>
</evidence>
<dbReference type="GO" id="GO:0005737">
    <property type="term" value="C:cytoplasm"/>
    <property type="evidence" value="ECO:0007669"/>
    <property type="project" value="TreeGrafter"/>
</dbReference>
<dbReference type="AlphaFoldDB" id="A0A9P5U0W5"/>
<keyword evidence="1" id="KW-0479">Metal-binding</keyword>
<protein>
    <recommendedName>
        <fullName evidence="5">Zinc finger PHD-type domain-containing protein</fullName>
    </recommendedName>
</protein>
<gene>
    <name evidence="6" type="ORF">BDP27DRAFT_1385048</name>
</gene>
<dbReference type="InterPro" id="IPR011011">
    <property type="entry name" value="Znf_FYVE_PHD"/>
</dbReference>
<keyword evidence="3" id="KW-0862">Zinc</keyword>
<organism evidence="6 7">
    <name type="scientific">Rhodocollybia butyracea</name>
    <dbReference type="NCBI Taxonomy" id="206335"/>
    <lineage>
        <taxon>Eukaryota</taxon>
        <taxon>Fungi</taxon>
        <taxon>Dikarya</taxon>
        <taxon>Basidiomycota</taxon>
        <taxon>Agaricomycotina</taxon>
        <taxon>Agaricomycetes</taxon>
        <taxon>Agaricomycetidae</taxon>
        <taxon>Agaricales</taxon>
        <taxon>Marasmiineae</taxon>
        <taxon>Omphalotaceae</taxon>
        <taxon>Rhodocollybia</taxon>
    </lineage>
</organism>
<feature type="region of interest" description="Disordered" evidence="4">
    <location>
        <begin position="242"/>
        <end position="295"/>
    </location>
</feature>
<feature type="compositionally biased region" description="Polar residues" evidence="4">
    <location>
        <begin position="259"/>
        <end position="274"/>
    </location>
</feature>
<dbReference type="InterPro" id="IPR001965">
    <property type="entry name" value="Znf_PHD"/>
</dbReference>
<keyword evidence="2" id="KW-0863">Zinc-finger</keyword>
<feature type="region of interest" description="Disordered" evidence="4">
    <location>
        <begin position="165"/>
        <end position="198"/>
    </location>
</feature>
<comment type="caution">
    <text evidence="6">The sequence shown here is derived from an EMBL/GenBank/DDBJ whole genome shotgun (WGS) entry which is preliminary data.</text>
</comment>
<reference evidence="6" key="1">
    <citation type="submission" date="2020-11" db="EMBL/GenBank/DDBJ databases">
        <authorList>
            <consortium name="DOE Joint Genome Institute"/>
            <person name="Ahrendt S."/>
            <person name="Riley R."/>
            <person name="Andreopoulos W."/>
            <person name="Labutti K."/>
            <person name="Pangilinan J."/>
            <person name="Ruiz-Duenas F.J."/>
            <person name="Barrasa J.M."/>
            <person name="Sanchez-Garcia M."/>
            <person name="Camarero S."/>
            <person name="Miyauchi S."/>
            <person name="Serrano A."/>
            <person name="Linde D."/>
            <person name="Babiker R."/>
            <person name="Drula E."/>
            <person name="Ayuso-Fernandez I."/>
            <person name="Pacheco R."/>
            <person name="Padilla G."/>
            <person name="Ferreira P."/>
            <person name="Barriuso J."/>
            <person name="Kellner H."/>
            <person name="Castanera R."/>
            <person name="Alfaro M."/>
            <person name="Ramirez L."/>
            <person name="Pisabarro A.G."/>
            <person name="Kuo A."/>
            <person name="Tritt A."/>
            <person name="Lipzen A."/>
            <person name="He G."/>
            <person name="Yan M."/>
            <person name="Ng V."/>
            <person name="Cullen D."/>
            <person name="Martin F."/>
            <person name="Rosso M.-N."/>
            <person name="Henrissat B."/>
            <person name="Hibbett D."/>
            <person name="Martinez A.T."/>
            <person name="Grigoriev I.V."/>
        </authorList>
    </citation>
    <scope>NUCLEOTIDE SEQUENCE</scope>
    <source>
        <strain evidence="6">AH 40177</strain>
    </source>
</reference>
<evidence type="ECO:0000256" key="1">
    <source>
        <dbReference type="ARBA" id="ARBA00022723"/>
    </source>
</evidence>
<dbReference type="InterPro" id="IPR019787">
    <property type="entry name" value="Znf_PHD-finger"/>
</dbReference>
<evidence type="ECO:0000313" key="6">
    <source>
        <dbReference type="EMBL" id="KAF9063015.1"/>
    </source>
</evidence>
<dbReference type="PANTHER" id="PTHR13513:SF9">
    <property type="entry name" value="E3 UBIQUITIN-PROTEIN LIGASE UBR7-RELATED"/>
    <property type="match status" value="1"/>
</dbReference>
<feature type="domain" description="Zinc finger PHD-type" evidence="5">
    <location>
        <begin position="128"/>
        <end position="213"/>
    </location>
</feature>
<dbReference type="Gene3D" id="3.30.40.10">
    <property type="entry name" value="Zinc/RING finger domain, C3HC4 (zinc finger)"/>
    <property type="match status" value="1"/>
</dbReference>
<dbReference type="PANTHER" id="PTHR13513">
    <property type="entry name" value="E3 UBIQUITIN-PROTEIN LIGASE UBR7"/>
    <property type="match status" value="1"/>
</dbReference>
<dbReference type="Pfam" id="PF00628">
    <property type="entry name" value="PHD"/>
    <property type="match status" value="1"/>
</dbReference>
<evidence type="ECO:0000256" key="4">
    <source>
        <dbReference type="SAM" id="MobiDB-lite"/>
    </source>
</evidence>
<dbReference type="EMBL" id="JADNRY010000156">
    <property type="protein sequence ID" value="KAF9063015.1"/>
    <property type="molecule type" value="Genomic_DNA"/>
</dbReference>
<dbReference type="SMART" id="SM00249">
    <property type="entry name" value="PHD"/>
    <property type="match status" value="1"/>
</dbReference>
<dbReference type="OrthoDB" id="5795902at2759"/>
<evidence type="ECO:0000256" key="2">
    <source>
        <dbReference type="ARBA" id="ARBA00022771"/>
    </source>
</evidence>
<feature type="compositionally biased region" description="Low complexity" evidence="4">
    <location>
        <begin position="247"/>
        <end position="258"/>
    </location>
</feature>
<dbReference type="GO" id="GO:0008270">
    <property type="term" value="F:zinc ion binding"/>
    <property type="evidence" value="ECO:0007669"/>
    <property type="project" value="UniProtKB-KW"/>
</dbReference>
<dbReference type="InterPro" id="IPR013083">
    <property type="entry name" value="Znf_RING/FYVE/PHD"/>
</dbReference>
<keyword evidence="7" id="KW-1185">Reference proteome</keyword>
<evidence type="ECO:0000256" key="3">
    <source>
        <dbReference type="ARBA" id="ARBA00022833"/>
    </source>
</evidence>
<dbReference type="InterPro" id="IPR040204">
    <property type="entry name" value="UBR7"/>
</dbReference>
<name>A0A9P5U0W5_9AGAR</name>
<dbReference type="GO" id="GO:0061630">
    <property type="term" value="F:ubiquitin protein ligase activity"/>
    <property type="evidence" value="ECO:0007669"/>
    <property type="project" value="InterPro"/>
</dbReference>
<accession>A0A9P5U0W5</accession>
<dbReference type="SUPFAM" id="SSF57903">
    <property type="entry name" value="FYVE/PHD zinc finger"/>
    <property type="match status" value="1"/>
</dbReference>
<evidence type="ECO:0000259" key="5">
    <source>
        <dbReference type="SMART" id="SM00249"/>
    </source>
</evidence>
<proteinExistence type="predicted"/>